<keyword evidence="4" id="KW-1185">Reference proteome</keyword>
<comment type="caution">
    <text evidence="3">The sequence shown here is derived from an EMBL/GenBank/DDBJ whole genome shotgun (WGS) entry which is preliminary data.</text>
</comment>
<accession>A0A8X7ZP46</accession>
<evidence type="ECO:0000256" key="1">
    <source>
        <dbReference type="ARBA" id="ARBA00007727"/>
    </source>
</evidence>
<dbReference type="PANTHER" id="PTHR32285">
    <property type="entry name" value="PROTEIN TRICHOME BIREFRINGENCE-LIKE 9-RELATED"/>
    <property type="match status" value="1"/>
</dbReference>
<dbReference type="InterPro" id="IPR029962">
    <property type="entry name" value="TBL"/>
</dbReference>
<feature type="domain" description="Trichome birefringence-like C-terminal" evidence="2">
    <location>
        <begin position="7"/>
        <end position="222"/>
    </location>
</feature>
<reference evidence="3" key="1">
    <citation type="journal article" date="2020" name="bioRxiv">
        <title>Hybrid origin of Populus tomentosa Carr. identified through genome sequencing and phylogenomic analysis.</title>
        <authorList>
            <person name="An X."/>
            <person name="Gao K."/>
            <person name="Chen Z."/>
            <person name="Li J."/>
            <person name="Yang X."/>
            <person name="Yang X."/>
            <person name="Zhou J."/>
            <person name="Guo T."/>
            <person name="Zhao T."/>
            <person name="Huang S."/>
            <person name="Miao D."/>
            <person name="Khan W.U."/>
            <person name="Rao P."/>
            <person name="Ye M."/>
            <person name="Lei B."/>
            <person name="Liao W."/>
            <person name="Wang J."/>
            <person name="Ji L."/>
            <person name="Li Y."/>
            <person name="Guo B."/>
            <person name="Mustafa N.S."/>
            <person name="Li S."/>
            <person name="Yun Q."/>
            <person name="Keller S.R."/>
            <person name="Mao J."/>
            <person name="Zhang R."/>
            <person name="Strauss S.H."/>
        </authorList>
    </citation>
    <scope>NUCLEOTIDE SEQUENCE</scope>
    <source>
        <strain evidence="3">GM15</strain>
        <tissue evidence="3">Leaf</tissue>
    </source>
</reference>
<dbReference type="InterPro" id="IPR026057">
    <property type="entry name" value="TBL_C"/>
</dbReference>
<dbReference type="EMBL" id="JAAWWB010000010">
    <property type="protein sequence ID" value="KAG6774463.1"/>
    <property type="molecule type" value="Genomic_DNA"/>
</dbReference>
<sequence>MVQGRPPAGAPNEVRMTVRVHKLDWTSPKWKDADVRIINSGHWWNYGKTIRGCKQNIMKVERTRRDKVKAEYEFEDYSQHPKHDNLSGFLVESSLPLLNQSPKVWVKMGLQSSTGEEARGGDRKSHGSCHLEKLPDSSSVLDSPDIHFKIFFDVLSKHSNESQAMNLHLLNVTSMSARRMYYGHPSVHYLGPSGDPPSLHRQDCSHWCLPGVPDTWNELLYTLLLKWESVHAQNLTESSQAPLTAQEVICFDQRD</sequence>
<dbReference type="Proteomes" id="UP000886885">
    <property type="component" value="Chromosome 5D"/>
</dbReference>
<evidence type="ECO:0000313" key="4">
    <source>
        <dbReference type="Proteomes" id="UP000886885"/>
    </source>
</evidence>
<comment type="similarity">
    <text evidence="1">Belongs to the PC-esterase family. TBL subfamily.</text>
</comment>
<dbReference type="AlphaFoldDB" id="A0A8X7ZP46"/>
<dbReference type="Pfam" id="PF13839">
    <property type="entry name" value="PC-Esterase"/>
    <property type="match status" value="1"/>
</dbReference>
<dbReference type="PANTHER" id="PTHR32285:SF361">
    <property type="entry name" value="TRICHOME BIREFRINGENCE-LIKE N-TERMINAL DOMAIN-CONTAINING PROTEIN"/>
    <property type="match status" value="1"/>
</dbReference>
<evidence type="ECO:0000259" key="2">
    <source>
        <dbReference type="Pfam" id="PF13839"/>
    </source>
</evidence>
<dbReference type="GO" id="GO:0005794">
    <property type="term" value="C:Golgi apparatus"/>
    <property type="evidence" value="ECO:0007669"/>
    <property type="project" value="TreeGrafter"/>
</dbReference>
<proteinExistence type="inferred from homology"/>
<organism evidence="3 4">
    <name type="scientific">Populus tomentosa</name>
    <name type="common">Chinese white poplar</name>
    <dbReference type="NCBI Taxonomy" id="118781"/>
    <lineage>
        <taxon>Eukaryota</taxon>
        <taxon>Viridiplantae</taxon>
        <taxon>Streptophyta</taxon>
        <taxon>Embryophyta</taxon>
        <taxon>Tracheophyta</taxon>
        <taxon>Spermatophyta</taxon>
        <taxon>Magnoliopsida</taxon>
        <taxon>eudicotyledons</taxon>
        <taxon>Gunneridae</taxon>
        <taxon>Pentapetalae</taxon>
        <taxon>rosids</taxon>
        <taxon>fabids</taxon>
        <taxon>Malpighiales</taxon>
        <taxon>Salicaceae</taxon>
        <taxon>Saliceae</taxon>
        <taxon>Populus</taxon>
    </lineage>
</organism>
<dbReference type="OrthoDB" id="630188at2759"/>
<name>A0A8X7ZP46_POPTO</name>
<gene>
    <name evidence="3" type="ORF">POTOM_021816</name>
</gene>
<evidence type="ECO:0000313" key="3">
    <source>
        <dbReference type="EMBL" id="KAG6774463.1"/>
    </source>
</evidence>
<dbReference type="GO" id="GO:0016413">
    <property type="term" value="F:O-acetyltransferase activity"/>
    <property type="evidence" value="ECO:0007669"/>
    <property type="project" value="InterPro"/>
</dbReference>
<protein>
    <recommendedName>
        <fullName evidence="2">Trichome birefringence-like C-terminal domain-containing protein</fullName>
    </recommendedName>
</protein>